<dbReference type="RefSeq" id="WP_282763487.1">
    <property type="nucleotide sequence ID" value="NZ_JASCTH010000019.1"/>
</dbReference>
<accession>A0ABT6WRT2</accession>
<reference evidence="1 2" key="1">
    <citation type="submission" date="2023-05" db="EMBL/GenBank/DDBJ databases">
        <title>Actinoplanes sp. NEAU-A12 genome sequencing.</title>
        <authorList>
            <person name="Wang Z.-S."/>
        </authorList>
    </citation>
    <scope>NUCLEOTIDE SEQUENCE [LARGE SCALE GENOMIC DNA]</scope>
    <source>
        <strain evidence="1 2">NEAU-A12</strain>
    </source>
</reference>
<comment type="caution">
    <text evidence="1">The sequence shown here is derived from an EMBL/GenBank/DDBJ whole genome shotgun (WGS) entry which is preliminary data.</text>
</comment>
<evidence type="ECO:0000313" key="2">
    <source>
        <dbReference type="Proteomes" id="UP001241758"/>
    </source>
</evidence>
<evidence type="ECO:0000313" key="1">
    <source>
        <dbReference type="EMBL" id="MDI6102451.1"/>
    </source>
</evidence>
<sequence>MDLDAVIGSLDWAWESSPPQQDPARVKAALHSIASGQSEVAVAWAVAALQDAAGNSHAAVLFPVAAPAAAVMLAVAGRWRAEARAQALVSLAEMLETEVLPGYDSYERDGVMVDVEQVIKGHVRNALPLLRSIAAGPQPWQHNRRLARSLIELSTDDA</sequence>
<dbReference type="Proteomes" id="UP001241758">
    <property type="component" value="Unassembled WGS sequence"/>
</dbReference>
<gene>
    <name evidence="1" type="ORF">QLQ12_27910</name>
</gene>
<dbReference type="EMBL" id="JASCTH010000019">
    <property type="protein sequence ID" value="MDI6102451.1"/>
    <property type="molecule type" value="Genomic_DNA"/>
</dbReference>
<name>A0ABT6WRT2_9ACTN</name>
<protein>
    <submittedName>
        <fullName evidence="1">Uncharacterized protein</fullName>
    </submittedName>
</protein>
<proteinExistence type="predicted"/>
<organism evidence="1 2">
    <name type="scientific">Actinoplanes sandaracinus</name>
    <dbReference type="NCBI Taxonomy" id="3045177"/>
    <lineage>
        <taxon>Bacteria</taxon>
        <taxon>Bacillati</taxon>
        <taxon>Actinomycetota</taxon>
        <taxon>Actinomycetes</taxon>
        <taxon>Micromonosporales</taxon>
        <taxon>Micromonosporaceae</taxon>
        <taxon>Actinoplanes</taxon>
    </lineage>
</organism>
<keyword evidence="2" id="KW-1185">Reference proteome</keyword>